<proteinExistence type="predicted"/>
<dbReference type="PATRIC" id="fig|243230.17.peg.580"/>
<dbReference type="GO" id="GO:0017004">
    <property type="term" value="P:cytochrome complex assembly"/>
    <property type="evidence" value="ECO:0007669"/>
    <property type="project" value="UniProtKB-KW"/>
</dbReference>
<dbReference type="NCBIfam" id="TIGR01189">
    <property type="entry name" value="ccmA"/>
    <property type="match status" value="1"/>
</dbReference>
<evidence type="ECO:0000256" key="1">
    <source>
        <dbReference type="ARBA" id="ARBA00022448"/>
    </source>
</evidence>
<reference evidence="6 7" key="1">
    <citation type="journal article" date="1999" name="Science">
        <title>Genome sequence of the radioresistant bacterium Deinococcus radiodurans R1.</title>
        <authorList>
            <person name="White O."/>
            <person name="Eisen J.A."/>
            <person name="Heidelberg J.F."/>
            <person name="Hickey E.K."/>
            <person name="Peterson J.D."/>
            <person name="Dodson R.J."/>
            <person name="Haft D.H."/>
            <person name="Gwinn M.L."/>
            <person name="Nelson W.C."/>
            <person name="Richardson D.L."/>
            <person name="Moffat K.S."/>
            <person name="Qin H."/>
            <person name="Jiang L."/>
            <person name="Pamphile W."/>
            <person name="Crosby M."/>
            <person name="Shen M."/>
            <person name="Vamathevan J.J."/>
            <person name="Lam P."/>
            <person name="McDonald L."/>
            <person name="Utterback T."/>
            <person name="Zalewski C."/>
            <person name="Makarova K.S."/>
            <person name="Aravind L."/>
            <person name="Daly M.J."/>
            <person name="Minton K.W."/>
            <person name="Fleischmann R.D."/>
            <person name="Ketchum K.A."/>
            <person name="Nelson K.E."/>
            <person name="Salzberg S."/>
            <person name="Smith H.O."/>
            <person name="Venter J.C."/>
            <person name="Fraser C.M."/>
        </authorList>
    </citation>
    <scope>NUCLEOTIDE SEQUENCE [LARGE SCALE GENOMIC DNA]</scope>
    <source>
        <strain evidence="7">ATCC 13939 / DSM 20539 / JCM 16871 / LMG 4051 / NBRC 15346 / NCIMB 9279 / R1 / VKM B-1422</strain>
    </source>
</reference>
<evidence type="ECO:0000256" key="4">
    <source>
        <dbReference type="ARBA" id="ARBA00022840"/>
    </source>
</evidence>
<dbReference type="InterPro" id="IPR003439">
    <property type="entry name" value="ABC_transporter-like_ATP-bd"/>
</dbReference>
<dbReference type="PROSITE" id="PS50893">
    <property type="entry name" value="ABC_TRANSPORTER_2"/>
    <property type="match status" value="1"/>
</dbReference>
<dbReference type="CDD" id="cd03230">
    <property type="entry name" value="ABC_DR_subfamily_A"/>
    <property type="match status" value="1"/>
</dbReference>
<dbReference type="PROSITE" id="PS00211">
    <property type="entry name" value="ABC_TRANSPORTER_1"/>
    <property type="match status" value="1"/>
</dbReference>
<keyword evidence="4 6" id="KW-0067">ATP-binding</keyword>
<dbReference type="InterPro" id="IPR017871">
    <property type="entry name" value="ABC_transporter-like_CS"/>
</dbReference>
<dbReference type="InterPro" id="IPR003593">
    <property type="entry name" value="AAA+_ATPase"/>
</dbReference>
<dbReference type="SUPFAM" id="SSF52540">
    <property type="entry name" value="P-loop containing nucleoside triphosphate hydrolases"/>
    <property type="match status" value="1"/>
</dbReference>
<gene>
    <name evidence="6" type="ordered locus">DR_0406</name>
</gene>
<evidence type="ECO:0000256" key="3">
    <source>
        <dbReference type="ARBA" id="ARBA00022748"/>
    </source>
</evidence>
<dbReference type="OrthoDB" id="9800654at2"/>
<dbReference type="KEGG" id="dra:DR_0406"/>
<dbReference type="Proteomes" id="UP000002524">
    <property type="component" value="Chromosome 1"/>
</dbReference>
<dbReference type="GeneID" id="69516637"/>
<dbReference type="RefSeq" id="WP_010887051.1">
    <property type="nucleotide sequence ID" value="NC_001263.1"/>
</dbReference>
<dbReference type="InterPro" id="IPR051782">
    <property type="entry name" value="ABC_Transporter_VariousFunc"/>
</dbReference>
<keyword evidence="1" id="KW-0813">Transport</keyword>
<keyword evidence="2" id="KW-0547">Nucleotide-binding</keyword>
<feature type="domain" description="ABC transporter" evidence="5">
    <location>
        <begin position="10"/>
        <end position="212"/>
    </location>
</feature>
<dbReference type="SMART" id="SM00382">
    <property type="entry name" value="AAA"/>
    <property type="match status" value="1"/>
</dbReference>
<dbReference type="PIR" id="G75521">
    <property type="entry name" value="G75521"/>
</dbReference>
<dbReference type="GO" id="GO:0016887">
    <property type="term" value="F:ATP hydrolysis activity"/>
    <property type="evidence" value="ECO:0007669"/>
    <property type="project" value="InterPro"/>
</dbReference>
<dbReference type="Pfam" id="PF00005">
    <property type="entry name" value="ABC_tran"/>
    <property type="match status" value="1"/>
</dbReference>
<accession>Q9RXA9</accession>
<dbReference type="PANTHER" id="PTHR42939">
    <property type="entry name" value="ABC TRANSPORTER ATP-BINDING PROTEIN ALBC-RELATED"/>
    <property type="match status" value="1"/>
</dbReference>
<evidence type="ECO:0000313" key="7">
    <source>
        <dbReference type="Proteomes" id="UP000002524"/>
    </source>
</evidence>
<evidence type="ECO:0000313" key="6">
    <source>
        <dbReference type="EMBL" id="AAF09986.1"/>
    </source>
</evidence>
<dbReference type="GO" id="GO:0005524">
    <property type="term" value="F:ATP binding"/>
    <property type="evidence" value="ECO:0007669"/>
    <property type="project" value="UniProtKB-KW"/>
</dbReference>
<dbReference type="Gene3D" id="3.40.50.300">
    <property type="entry name" value="P-loop containing nucleotide triphosphate hydrolases"/>
    <property type="match status" value="1"/>
</dbReference>
<dbReference type="InterPro" id="IPR005895">
    <property type="entry name" value="ABC_transptr_haem_export_CcmA"/>
</dbReference>
<dbReference type="GO" id="GO:1903607">
    <property type="term" value="P:cytochrome c biosynthetic process"/>
    <property type="evidence" value="ECO:0000318"/>
    <property type="project" value="GO_Central"/>
</dbReference>
<dbReference type="PaxDb" id="243230-DR_0406"/>
<dbReference type="EMBL" id="AE000513">
    <property type="protein sequence ID" value="AAF09986.1"/>
    <property type="molecule type" value="Genomic_DNA"/>
</dbReference>
<dbReference type="InterPro" id="IPR027417">
    <property type="entry name" value="P-loop_NTPase"/>
</dbReference>
<dbReference type="GO" id="GO:0022857">
    <property type="term" value="F:transmembrane transporter activity"/>
    <property type="evidence" value="ECO:0007669"/>
    <property type="project" value="InterPro"/>
</dbReference>
<organism evidence="6 7">
    <name type="scientific">Deinococcus radiodurans (strain ATCC 13939 / DSM 20539 / JCM 16871 / CCUG 27074 / LMG 4051 / NBRC 15346 / NCIMB 9279 / VKM B-1422 / R1)</name>
    <dbReference type="NCBI Taxonomy" id="243230"/>
    <lineage>
        <taxon>Bacteria</taxon>
        <taxon>Thermotogati</taxon>
        <taxon>Deinococcota</taxon>
        <taxon>Deinococci</taxon>
        <taxon>Deinococcales</taxon>
        <taxon>Deinococcaceae</taxon>
        <taxon>Deinococcus</taxon>
    </lineage>
</organism>
<dbReference type="AlphaFoldDB" id="Q9RXA9"/>
<dbReference type="PANTHER" id="PTHR42939:SF1">
    <property type="entry name" value="ABC TRANSPORTER ATP-BINDING PROTEIN ALBC-RELATED"/>
    <property type="match status" value="1"/>
</dbReference>
<dbReference type="HOGENOM" id="CLU_000604_1_2_0"/>
<protein>
    <submittedName>
        <fullName evidence="6">ABC transporter, ATP-binding protein</fullName>
    </submittedName>
</protein>
<evidence type="ECO:0000259" key="5">
    <source>
        <dbReference type="PROSITE" id="PS50893"/>
    </source>
</evidence>
<keyword evidence="7" id="KW-1185">Reference proteome</keyword>
<keyword evidence="3" id="KW-0201">Cytochrome c-type biogenesis</keyword>
<dbReference type="STRING" id="243230.DR_0406"/>
<dbReference type="eggNOG" id="COG1131">
    <property type="taxonomic scope" value="Bacteria"/>
</dbReference>
<sequence length="213" mass="22630">MAAPAPDFALQLAHVARKFGAQFVLRDVTLDLRPGEVAALFGGNGAGKTTLLRVVAGLLSASRGEGRVFGYDLKDKRSVREHVFFMTEGGGLYGDLTATENLDFTARMYGLTAPSAELLERVGLGAAANKRARDLSSGMRKRLQLARMLLAPSPLLLLDEPFANLDAGGKDAVLTHLRAAQDAGKTILFSSHEPELAGQVATRTLTLEQGVLG</sequence>
<evidence type="ECO:0000256" key="2">
    <source>
        <dbReference type="ARBA" id="ARBA00022741"/>
    </source>
</evidence>
<dbReference type="EnsemblBacteria" id="AAF09986">
    <property type="protein sequence ID" value="AAF09986"/>
    <property type="gene ID" value="DR_0406"/>
</dbReference>
<dbReference type="InParanoid" id="Q9RXA9"/>
<name>Q9RXA9_DEIRA</name>